<proteinExistence type="predicted"/>
<organism evidence="4 5">
    <name type="scientific">Agrococcus jejuensis</name>
    <dbReference type="NCBI Taxonomy" id="399736"/>
    <lineage>
        <taxon>Bacteria</taxon>
        <taxon>Bacillati</taxon>
        <taxon>Actinomycetota</taxon>
        <taxon>Actinomycetes</taxon>
        <taxon>Micrococcales</taxon>
        <taxon>Microbacteriaceae</taxon>
        <taxon>Agrococcus</taxon>
    </lineage>
</organism>
<evidence type="ECO:0000313" key="5">
    <source>
        <dbReference type="Proteomes" id="UP000198822"/>
    </source>
</evidence>
<dbReference type="PROSITE" id="PS50893">
    <property type="entry name" value="ABC_TRANSPORTER_2"/>
    <property type="match status" value="1"/>
</dbReference>
<keyword evidence="2" id="KW-0067">ATP-binding</keyword>
<dbReference type="InterPro" id="IPR003593">
    <property type="entry name" value="AAA+_ATPase"/>
</dbReference>
<evidence type="ECO:0000256" key="1">
    <source>
        <dbReference type="ARBA" id="ARBA00022741"/>
    </source>
</evidence>
<dbReference type="GO" id="GO:0005524">
    <property type="term" value="F:ATP binding"/>
    <property type="evidence" value="ECO:0007669"/>
    <property type="project" value="UniProtKB-KW"/>
</dbReference>
<name>A0A1G8A1S1_9MICO</name>
<dbReference type="Proteomes" id="UP000198822">
    <property type="component" value="Chromosome I"/>
</dbReference>
<dbReference type="Gene3D" id="3.40.50.300">
    <property type="entry name" value="P-loop containing nucleotide triphosphate hydrolases"/>
    <property type="match status" value="1"/>
</dbReference>
<protein>
    <submittedName>
        <fullName evidence="4">ABC transporter</fullName>
    </submittedName>
</protein>
<dbReference type="InterPro" id="IPR015854">
    <property type="entry name" value="ABC_transpr_LolD-like"/>
</dbReference>
<dbReference type="Pfam" id="PF00005">
    <property type="entry name" value="ABC_tran"/>
    <property type="match status" value="1"/>
</dbReference>
<keyword evidence="1" id="KW-0547">Nucleotide-binding</keyword>
<dbReference type="SUPFAM" id="SSF52540">
    <property type="entry name" value="P-loop containing nucleoside triphosphate hydrolases"/>
    <property type="match status" value="1"/>
</dbReference>
<accession>A0A1G8A1S1</accession>
<dbReference type="STRING" id="399736.SAMN04489720_0213"/>
<feature type="domain" description="ABC transporter" evidence="3">
    <location>
        <begin position="9"/>
        <end position="255"/>
    </location>
</feature>
<dbReference type="InterPro" id="IPR027417">
    <property type="entry name" value="P-loop_NTPase"/>
</dbReference>
<dbReference type="EMBL" id="LT629695">
    <property type="protein sequence ID" value="SDH14874.1"/>
    <property type="molecule type" value="Genomic_DNA"/>
</dbReference>
<evidence type="ECO:0000313" key="4">
    <source>
        <dbReference type="EMBL" id="SDH14874.1"/>
    </source>
</evidence>
<keyword evidence="5" id="KW-1185">Reference proteome</keyword>
<sequence>MTEPTHAAIRVHDASLAHAGSTALVVRGVSFVAEPGAPVTVLGPTGAGKSTLLDAIALQTPKEQGPELHGGSIAVLGHDVRGLGGRARTRLLAFVGHAEQRGSERLEGTMTVGDVVASPIFDRDPRFDRKEAGVAVAGALDAVRLPLGMLDRHVFELSRGQRQRVSLARALVLDPKALIVDDPISGLDPVVAPDVLDGLRTLAETRAVVAAVRTPRQARAIGGTSVVLHRGRVVGAGPIDALLADPRHPYVESLARTERPAA</sequence>
<dbReference type="GO" id="GO:0022857">
    <property type="term" value="F:transmembrane transporter activity"/>
    <property type="evidence" value="ECO:0007669"/>
    <property type="project" value="TreeGrafter"/>
</dbReference>
<reference evidence="5" key="1">
    <citation type="submission" date="2016-10" db="EMBL/GenBank/DDBJ databases">
        <authorList>
            <person name="Varghese N."/>
            <person name="Submissions S."/>
        </authorList>
    </citation>
    <scope>NUCLEOTIDE SEQUENCE [LARGE SCALE GENOMIC DNA]</scope>
    <source>
        <strain evidence="5">DSM 22002</strain>
    </source>
</reference>
<evidence type="ECO:0000259" key="3">
    <source>
        <dbReference type="PROSITE" id="PS50893"/>
    </source>
</evidence>
<dbReference type="PANTHER" id="PTHR24220">
    <property type="entry name" value="IMPORT ATP-BINDING PROTEIN"/>
    <property type="match status" value="1"/>
</dbReference>
<gene>
    <name evidence="4" type="ORF">SAMN04489720_0213</name>
</gene>
<dbReference type="GO" id="GO:0016887">
    <property type="term" value="F:ATP hydrolysis activity"/>
    <property type="evidence" value="ECO:0007669"/>
    <property type="project" value="InterPro"/>
</dbReference>
<evidence type="ECO:0000256" key="2">
    <source>
        <dbReference type="ARBA" id="ARBA00022840"/>
    </source>
</evidence>
<dbReference type="OrthoDB" id="5113678at2"/>
<dbReference type="PANTHER" id="PTHR24220:SF676">
    <property type="entry name" value="OLIGOPEPTIDE TRANSPORT ATP-BINDING PROTEIN AMIE"/>
    <property type="match status" value="1"/>
</dbReference>
<dbReference type="GO" id="GO:0005886">
    <property type="term" value="C:plasma membrane"/>
    <property type="evidence" value="ECO:0007669"/>
    <property type="project" value="TreeGrafter"/>
</dbReference>
<dbReference type="AlphaFoldDB" id="A0A1G8A1S1"/>
<dbReference type="InterPro" id="IPR003439">
    <property type="entry name" value="ABC_transporter-like_ATP-bd"/>
</dbReference>
<dbReference type="RefSeq" id="WP_092501672.1">
    <property type="nucleotide sequence ID" value="NZ_LT629695.1"/>
</dbReference>
<dbReference type="SMART" id="SM00382">
    <property type="entry name" value="AAA"/>
    <property type="match status" value="1"/>
</dbReference>